<evidence type="ECO:0000313" key="2">
    <source>
        <dbReference type="EMBL" id="CCI51648.1"/>
    </source>
</evidence>
<dbReference type="Proteomes" id="UP000035720">
    <property type="component" value="Unassembled WGS sequence"/>
</dbReference>
<dbReference type="Gene3D" id="2.120.10.80">
    <property type="entry name" value="Kelch-type beta propeller"/>
    <property type="match status" value="1"/>
</dbReference>
<protein>
    <recommendedName>
        <fullName evidence="4">Kelch repeat-containing protein</fullName>
    </recommendedName>
</protein>
<name>A0A077MAC9_9MICO</name>
<evidence type="ECO:0000256" key="1">
    <source>
        <dbReference type="SAM" id="MobiDB-lite"/>
    </source>
</evidence>
<feature type="region of interest" description="Disordered" evidence="1">
    <location>
        <begin position="1"/>
        <end position="24"/>
    </location>
</feature>
<dbReference type="SUPFAM" id="SSF117281">
    <property type="entry name" value="Kelch motif"/>
    <property type="match status" value="1"/>
</dbReference>
<comment type="caution">
    <text evidence="2">The sequence shown here is derived from an EMBL/GenBank/DDBJ whole genome shotgun (WGS) entry which is preliminary data.</text>
</comment>
<evidence type="ECO:0008006" key="4">
    <source>
        <dbReference type="Google" id="ProtNLM"/>
    </source>
</evidence>
<dbReference type="InterPro" id="IPR015915">
    <property type="entry name" value="Kelch-typ_b-propeller"/>
</dbReference>
<gene>
    <name evidence="2" type="ORF">BN13_1110021</name>
</gene>
<keyword evidence="3" id="KW-1185">Reference proteome</keyword>
<evidence type="ECO:0000313" key="3">
    <source>
        <dbReference type="Proteomes" id="UP000035720"/>
    </source>
</evidence>
<dbReference type="AlphaFoldDB" id="A0A077MAC9"/>
<proteinExistence type="predicted"/>
<organism evidence="2 3">
    <name type="scientific">Nostocoides jenkinsii Ben 74</name>
    <dbReference type="NCBI Taxonomy" id="1193518"/>
    <lineage>
        <taxon>Bacteria</taxon>
        <taxon>Bacillati</taxon>
        <taxon>Actinomycetota</taxon>
        <taxon>Actinomycetes</taxon>
        <taxon>Micrococcales</taxon>
        <taxon>Intrasporangiaceae</taxon>
        <taxon>Nostocoides</taxon>
    </lineage>
</organism>
<reference evidence="2 3" key="1">
    <citation type="journal article" date="2013" name="ISME J.">
        <title>A metabolic model for members of the genus Tetrasphaera involved in enhanced biological phosphorus removal.</title>
        <authorList>
            <person name="Kristiansen R."/>
            <person name="Nguyen H.T.T."/>
            <person name="Saunders A.M."/>
            <person name="Nielsen J.L."/>
            <person name="Wimmer R."/>
            <person name="Le V.Q."/>
            <person name="McIlroy S.J."/>
            <person name="Petrovski S."/>
            <person name="Seviour R.J."/>
            <person name="Calteau A."/>
            <person name="Nielsen K.L."/>
            <person name="Nielsen P.H."/>
        </authorList>
    </citation>
    <scope>NUCLEOTIDE SEQUENCE [LARGE SCALE GENOMIC DNA]</scope>
    <source>
        <strain evidence="2 3">Ben 74</strain>
    </source>
</reference>
<dbReference type="EMBL" id="CAJC01000015">
    <property type="protein sequence ID" value="CCI51648.1"/>
    <property type="molecule type" value="Genomic_DNA"/>
</dbReference>
<sequence>MRDWSGGRLDPVTGEFAALPNPPVPQVPPSPLEAAGSGTRLVTQGELYDDSTGSWTTLDLPPGGKWIEMAGVVLDDRIVVAGGYDEADGYRSAAGLTSAAWRLAIPRS</sequence>
<accession>A0A077MAC9</accession>